<keyword evidence="2" id="KW-0732">Signal</keyword>
<dbReference type="InterPro" id="IPR045011">
    <property type="entry name" value="TYRAAT1/2"/>
</dbReference>
<evidence type="ECO:0000313" key="5">
    <source>
        <dbReference type="Proteomes" id="UP001530377"/>
    </source>
</evidence>
<evidence type="ECO:0000256" key="2">
    <source>
        <dbReference type="SAM" id="SignalP"/>
    </source>
</evidence>
<dbReference type="Pfam" id="PF02153">
    <property type="entry name" value="PDH_N"/>
    <property type="match status" value="1"/>
</dbReference>
<dbReference type="AlphaFoldDB" id="A0ABD3SCV8"/>
<keyword evidence="1" id="KW-0560">Oxidoreductase</keyword>
<dbReference type="Proteomes" id="UP001530377">
    <property type="component" value="Unassembled WGS sequence"/>
</dbReference>
<evidence type="ECO:0000259" key="3">
    <source>
        <dbReference type="PROSITE" id="PS51176"/>
    </source>
</evidence>
<feature type="chain" id="PRO_5044785538" description="Prephenate/arogenate dehydrogenase domain-containing protein" evidence="2">
    <location>
        <begin position="20"/>
        <end position="418"/>
    </location>
</feature>
<accession>A0ABD3SCV8</accession>
<dbReference type="Gene3D" id="3.40.50.720">
    <property type="entry name" value="NAD(P)-binding Rossmann-like Domain"/>
    <property type="match status" value="1"/>
</dbReference>
<dbReference type="SUPFAM" id="SSF51735">
    <property type="entry name" value="NAD(P)-binding Rossmann-fold domains"/>
    <property type="match status" value="1"/>
</dbReference>
<organism evidence="4 5">
    <name type="scientific">Cyclostephanos tholiformis</name>
    <dbReference type="NCBI Taxonomy" id="382380"/>
    <lineage>
        <taxon>Eukaryota</taxon>
        <taxon>Sar</taxon>
        <taxon>Stramenopiles</taxon>
        <taxon>Ochrophyta</taxon>
        <taxon>Bacillariophyta</taxon>
        <taxon>Coscinodiscophyceae</taxon>
        <taxon>Thalassiosirophycidae</taxon>
        <taxon>Stephanodiscales</taxon>
        <taxon>Stephanodiscaceae</taxon>
        <taxon>Cyclostephanos</taxon>
    </lineage>
</organism>
<protein>
    <recommendedName>
        <fullName evidence="3">Prephenate/arogenate dehydrogenase domain-containing protein</fullName>
    </recommendedName>
</protein>
<proteinExistence type="predicted"/>
<name>A0ABD3SCV8_9STRA</name>
<dbReference type="GO" id="GO:0016491">
    <property type="term" value="F:oxidoreductase activity"/>
    <property type="evidence" value="ECO:0007669"/>
    <property type="project" value="UniProtKB-KW"/>
</dbReference>
<dbReference type="PANTHER" id="PTHR43207">
    <property type="entry name" value="AROGENATE DEHYDROGENASE-RELATED"/>
    <property type="match status" value="1"/>
</dbReference>
<gene>
    <name evidence="4" type="ORF">ACHAXA_005904</name>
</gene>
<dbReference type="InterPro" id="IPR046826">
    <property type="entry name" value="PDH_N"/>
</dbReference>
<dbReference type="Pfam" id="PF26213">
    <property type="entry name" value="TYRAAT1_C"/>
    <property type="match status" value="1"/>
</dbReference>
<feature type="signal peptide" evidence="2">
    <location>
        <begin position="1"/>
        <end position="19"/>
    </location>
</feature>
<dbReference type="InterPro" id="IPR003099">
    <property type="entry name" value="Prephen_DH"/>
</dbReference>
<dbReference type="InterPro" id="IPR059064">
    <property type="entry name" value="TYRAAT2_C"/>
</dbReference>
<dbReference type="InterPro" id="IPR036291">
    <property type="entry name" value="NAD(P)-bd_dom_sf"/>
</dbReference>
<evidence type="ECO:0000256" key="1">
    <source>
        <dbReference type="ARBA" id="ARBA00023002"/>
    </source>
</evidence>
<comment type="caution">
    <text evidence="4">The sequence shown here is derived from an EMBL/GenBank/DDBJ whole genome shotgun (WGS) entry which is preliminary data.</text>
</comment>
<dbReference type="PROSITE" id="PS51176">
    <property type="entry name" value="PDH_ADH"/>
    <property type="match status" value="1"/>
</dbReference>
<evidence type="ECO:0000313" key="4">
    <source>
        <dbReference type="EMBL" id="KAL3822271.1"/>
    </source>
</evidence>
<dbReference type="PANTHER" id="PTHR43207:SF4">
    <property type="entry name" value="AROGENATE DEHYDROGENASE 2, CHLOROPLASTIC"/>
    <property type="match status" value="1"/>
</dbReference>
<feature type="domain" description="Prephenate/arogenate dehydrogenase" evidence="3">
    <location>
        <begin position="100"/>
        <end position="418"/>
    </location>
</feature>
<keyword evidence="5" id="KW-1185">Reference proteome</keyword>
<sequence length="418" mass="46104">MIQPFYLMFCLLVREQCRALVPFSIRRNSCLGAGHVGAFRVHEYRGARLAARAPAPGDDGPSETPTAGMLEELKQQEAKLALMLASVRRQKLAVLRARPLSIGIVGFGRFGQFIAKSFAKHGRVIGSSRGDYSHIADELGVTFIPLSDLESLVVKEDLDVIVLAVSIVSFEDTVKALVPHLQKRMEIKGNDSCPLIVDVASVKEHPRNILLENLPEECDICCTHPMFGPDSAQNGWNGLTFVYEKTRINKVVSGVGREEPTSGIQTEGKEDHHDGKAGGIIFDDCDAYVEGADRVERFLSIWEEEGCRMTPMSCRDHDTYAANSQFITHLVGRVLGAQGLSSTPIDTKGFESVLKLIKNTNADSFDLFYGLYKYNRNSGYTIGSLREALDDVVGELLRRDGVVGVFNSGNRRNTNHLE</sequence>
<dbReference type="EMBL" id="JALLPB020000070">
    <property type="protein sequence ID" value="KAL3822271.1"/>
    <property type="molecule type" value="Genomic_DNA"/>
</dbReference>
<reference evidence="4 5" key="1">
    <citation type="submission" date="2024-10" db="EMBL/GenBank/DDBJ databases">
        <title>Updated reference genomes for cyclostephanoid diatoms.</title>
        <authorList>
            <person name="Roberts W.R."/>
            <person name="Alverson A.J."/>
        </authorList>
    </citation>
    <scope>NUCLEOTIDE SEQUENCE [LARGE SCALE GENOMIC DNA]</scope>
    <source>
        <strain evidence="4 5">AJA228-03</strain>
    </source>
</reference>